<accession>A0A8H4CDR6</accession>
<dbReference type="Proteomes" id="UP000613401">
    <property type="component" value="Unassembled WGS sequence"/>
</dbReference>
<evidence type="ECO:0000313" key="3">
    <source>
        <dbReference type="Proteomes" id="UP000613401"/>
    </source>
</evidence>
<sequence length="223" mass="25897">MDITSPTPSGPTTNHRRAEPPPYQSISHAHRVQHFDSEQWQGLEPTASFVWESPYFGKAHAVTGKPHWEVRLRVKTRDLRRLMREGFQWDMSNFDFEATYTQTHLGGEKPSLFKRGWTCRRNFFLSDLRDKPYWTAKLTVFAREISVLKDFDVTDITPQNMSWACAFVDATQASACGIPRTIGENQPFYSWVLDKPSDTWNNIYGDLVLDGWWPWPKADVHTT</sequence>
<proteinExistence type="predicted"/>
<feature type="region of interest" description="Disordered" evidence="1">
    <location>
        <begin position="1"/>
        <end position="23"/>
    </location>
</feature>
<keyword evidence="3" id="KW-1185">Reference proteome</keyword>
<protein>
    <submittedName>
        <fullName evidence="2">Uncharacterized protein</fullName>
    </submittedName>
</protein>
<evidence type="ECO:0000256" key="1">
    <source>
        <dbReference type="SAM" id="MobiDB-lite"/>
    </source>
</evidence>
<organism evidence="2 3">
    <name type="scientific">Colletotrichum gloeosporioides</name>
    <name type="common">Anthracnose fungus</name>
    <name type="synonym">Glomerella cingulata</name>
    <dbReference type="NCBI Taxonomy" id="474922"/>
    <lineage>
        <taxon>Eukaryota</taxon>
        <taxon>Fungi</taxon>
        <taxon>Dikarya</taxon>
        <taxon>Ascomycota</taxon>
        <taxon>Pezizomycotina</taxon>
        <taxon>Sordariomycetes</taxon>
        <taxon>Hypocreomycetidae</taxon>
        <taxon>Glomerellales</taxon>
        <taxon>Glomerellaceae</taxon>
        <taxon>Colletotrichum</taxon>
        <taxon>Colletotrichum gloeosporioides species complex</taxon>
    </lineage>
</organism>
<feature type="compositionally biased region" description="Polar residues" evidence="1">
    <location>
        <begin position="1"/>
        <end position="13"/>
    </location>
</feature>
<reference evidence="2" key="1">
    <citation type="journal article" date="2020" name="Phytopathology">
        <title>Genome sequence and comparative analysis of Colletotrichum gloeosporioides isolated from Liriodendron leaves.</title>
        <authorList>
            <person name="Fu F.F."/>
            <person name="Hao Z."/>
            <person name="Wang P."/>
            <person name="Lu Y."/>
            <person name="Xue L.J."/>
            <person name="Wei G."/>
            <person name="Tian Y."/>
            <person name="Baishi H."/>
            <person name="Xu H."/>
            <person name="Shi J."/>
            <person name="Cheng T."/>
            <person name="Wang G."/>
            <person name="Yi Y."/>
            <person name="Chen J."/>
        </authorList>
    </citation>
    <scope>NUCLEOTIDE SEQUENCE</scope>
    <source>
        <strain evidence="2">Lc1</strain>
    </source>
</reference>
<dbReference type="GeneID" id="69019426"/>
<dbReference type="RefSeq" id="XP_045261219.1">
    <property type="nucleotide sequence ID" value="XM_045412184.1"/>
</dbReference>
<name>A0A8H4CDR6_COLGL</name>
<comment type="caution">
    <text evidence="2">The sequence shown here is derived from an EMBL/GenBank/DDBJ whole genome shotgun (WGS) entry which is preliminary data.</text>
</comment>
<reference evidence="2" key="2">
    <citation type="submission" date="2020-03" db="EMBL/GenBank/DDBJ databases">
        <authorList>
            <person name="Fu F.-F."/>
            <person name="Chen J."/>
        </authorList>
    </citation>
    <scope>NUCLEOTIDE SEQUENCE</scope>
    <source>
        <strain evidence="2">Lc1</strain>
    </source>
</reference>
<dbReference type="AlphaFoldDB" id="A0A8H4CDR6"/>
<gene>
    <name evidence="2" type="ORF">GCG54_00012305</name>
</gene>
<evidence type="ECO:0000313" key="2">
    <source>
        <dbReference type="EMBL" id="KAF3802060.1"/>
    </source>
</evidence>
<dbReference type="EMBL" id="WVTB01000065">
    <property type="protein sequence ID" value="KAF3802060.1"/>
    <property type="molecule type" value="Genomic_DNA"/>
</dbReference>